<comment type="function">
    <text evidence="1">May be involved in a process influencing telomere capping.</text>
</comment>
<dbReference type="GO" id="GO:0005737">
    <property type="term" value="C:cytoplasm"/>
    <property type="evidence" value="ECO:0007669"/>
    <property type="project" value="UniProtKB-SubCell"/>
</dbReference>
<evidence type="ECO:0000256" key="7">
    <source>
        <dbReference type="ARBA" id="ARBA00023242"/>
    </source>
</evidence>
<dbReference type="GO" id="GO:0005634">
    <property type="term" value="C:nucleus"/>
    <property type="evidence" value="ECO:0007669"/>
    <property type="project" value="UniProtKB-SubCell"/>
</dbReference>
<feature type="domain" description="Restriction of telomere capping protein 4 C-terminal" evidence="9">
    <location>
        <begin position="411"/>
        <end position="534"/>
    </location>
</feature>
<proteinExistence type="inferred from homology"/>
<gene>
    <name evidence="10" type="ORF">Clacol_005337</name>
</gene>
<dbReference type="PANTHER" id="PTHR41391">
    <property type="entry name" value="RESTRICTION OF TELOMERE CAPPING PROTEIN 4"/>
    <property type="match status" value="1"/>
</dbReference>
<organism evidence="10 11">
    <name type="scientific">Clathrus columnatus</name>
    <dbReference type="NCBI Taxonomy" id="1419009"/>
    <lineage>
        <taxon>Eukaryota</taxon>
        <taxon>Fungi</taxon>
        <taxon>Dikarya</taxon>
        <taxon>Basidiomycota</taxon>
        <taxon>Agaricomycotina</taxon>
        <taxon>Agaricomycetes</taxon>
        <taxon>Phallomycetidae</taxon>
        <taxon>Phallales</taxon>
        <taxon>Clathraceae</taxon>
        <taxon>Clathrus</taxon>
    </lineage>
</organism>
<dbReference type="Pfam" id="PF14474">
    <property type="entry name" value="RTC4"/>
    <property type="match status" value="1"/>
</dbReference>
<feature type="region of interest" description="Disordered" evidence="8">
    <location>
        <begin position="679"/>
        <end position="747"/>
    </location>
</feature>
<evidence type="ECO:0000256" key="8">
    <source>
        <dbReference type="SAM" id="MobiDB-lite"/>
    </source>
</evidence>
<dbReference type="SMART" id="SM01312">
    <property type="entry name" value="RTC4"/>
    <property type="match status" value="1"/>
</dbReference>
<feature type="compositionally biased region" description="Polar residues" evidence="8">
    <location>
        <begin position="27"/>
        <end position="39"/>
    </location>
</feature>
<feature type="region of interest" description="Disordered" evidence="8">
    <location>
        <begin position="1"/>
        <end position="255"/>
    </location>
</feature>
<accession>A0AAV5AF25</accession>
<feature type="region of interest" description="Disordered" evidence="8">
    <location>
        <begin position="580"/>
        <end position="610"/>
    </location>
</feature>
<evidence type="ECO:0000256" key="1">
    <source>
        <dbReference type="ARBA" id="ARBA00002738"/>
    </source>
</evidence>
<dbReference type="InterPro" id="IPR028094">
    <property type="entry name" value="RTC4_C"/>
</dbReference>
<evidence type="ECO:0000256" key="3">
    <source>
        <dbReference type="ARBA" id="ARBA00004496"/>
    </source>
</evidence>
<evidence type="ECO:0000259" key="9">
    <source>
        <dbReference type="SMART" id="SM01312"/>
    </source>
</evidence>
<comment type="subcellular location">
    <subcellularLocation>
        <location evidence="3">Cytoplasm</location>
    </subcellularLocation>
    <subcellularLocation>
        <location evidence="2">Nucleus</location>
    </subcellularLocation>
</comment>
<keyword evidence="6" id="KW-0963">Cytoplasm</keyword>
<comment type="similarity">
    <text evidence="4">Belongs to the RTC4 family.</text>
</comment>
<sequence length="779" mass="86247">MEAMRARFSIEQNLIPLGKSKGIVQESFGQTPFKVTSELSPPKTKKRSGSSGSDDDLDLLSQPSPPPSSMSSTKSIAAKGKKTSSVLRASPKRIKPRPKARMVGSNAKASSKPKPSASVSKKLDDILDMPPSNQSAYESREYSGSPLEELSQNTLIDKKENRSNKPKCKAEIQAFPMDVDKIKKSRGLKRLTGDKPNPLSPSPPKKAKISPRSPSKKPELAPFPMDIPPKKLKKKRPPTDSDSDDDLGSVKTSPISYGGLRPFPMSLTDIVRKPVPKIPEYPPLKPMEEFIMAAGPSKIAGMPGHAFVFLDPLKMLIVDPSKLCPYCDEPLPDEPSPKLRDLLKAVKKKSRKDPRPGNPLGLIASLIAFAEVCERHRLEMNYIPLAISQGWPTKIDFISIPDRIQRFRKSLEDLVANPENSTFWKDLKGDAAAIGRKKLASLTGQYATFEKSQPGYYGEQGSIIIQQTLYSVFPVGSILEEAVEPLTVEQFLSQVLVPETAALLIMEDMNLTSKTEALEVLEGSKKYGIAMFPERHDDAVADVGERLAMERALSRRKYLQEIGDTEEDIAREIQEEKRKALQKKKLTNTSASETDTDNTSHKSSKRLEKTVQKVDLKPKRKIKSRDYVELDDSSETPRASTKIREKTSDSAVLTSAQFDLDSLSSDDNLDVSWKINFRGDTLPSPGPASAKASVPPKDTFSSALDMTPKPLRNTKPKQKTKGSASEASDIETVLKRTSRPKPRPIKRVVNPEFVTEEVVSDVMKEGGMRKKDDYNWLLD</sequence>
<feature type="compositionally biased region" description="Basic residues" evidence="8">
    <location>
        <begin position="736"/>
        <end position="746"/>
    </location>
</feature>
<evidence type="ECO:0000256" key="6">
    <source>
        <dbReference type="ARBA" id="ARBA00022490"/>
    </source>
</evidence>
<feature type="region of interest" description="Disordered" evidence="8">
    <location>
        <begin position="626"/>
        <end position="651"/>
    </location>
</feature>
<feature type="compositionally biased region" description="Low complexity" evidence="8">
    <location>
        <begin position="107"/>
        <end position="120"/>
    </location>
</feature>
<evidence type="ECO:0000313" key="11">
    <source>
        <dbReference type="Proteomes" id="UP001050691"/>
    </source>
</evidence>
<feature type="compositionally biased region" description="Basic residues" evidence="8">
    <location>
        <begin position="90"/>
        <end position="100"/>
    </location>
</feature>
<protein>
    <recommendedName>
        <fullName evidence="5">Restriction of telomere capping protein 4</fullName>
    </recommendedName>
</protein>
<evidence type="ECO:0000256" key="4">
    <source>
        <dbReference type="ARBA" id="ARBA00009461"/>
    </source>
</evidence>
<dbReference type="AlphaFoldDB" id="A0AAV5AF25"/>
<dbReference type="Proteomes" id="UP001050691">
    <property type="component" value="Unassembled WGS sequence"/>
</dbReference>
<evidence type="ECO:0000256" key="2">
    <source>
        <dbReference type="ARBA" id="ARBA00004123"/>
    </source>
</evidence>
<evidence type="ECO:0000313" key="10">
    <source>
        <dbReference type="EMBL" id="GJJ11106.1"/>
    </source>
</evidence>
<reference evidence="10" key="1">
    <citation type="submission" date="2021-10" db="EMBL/GenBank/DDBJ databases">
        <title>De novo Genome Assembly of Clathrus columnatus (Basidiomycota, Fungi) Using Illumina and Nanopore Sequence Data.</title>
        <authorList>
            <person name="Ogiso-Tanaka E."/>
            <person name="Itagaki H."/>
            <person name="Hosoya T."/>
            <person name="Hosaka K."/>
        </authorList>
    </citation>
    <scope>NUCLEOTIDE SEQUENCE</scope>
    <source>
        <strain evidence="10">MO-923</strain>
    </source>
</reference>
<comment type="caution">
    <text evidence="10">The sequence shown here is derived from an EMBL/GenBank/DDBJ whole genome shotgun (WGS) entry which is preliminary data.</text>
</comment>
<keyword evidence="11" id="KW-1185">Reference proteome</keyword>
<keyword evidence="7" id="KW-0539">Nucleus</keyword>
<dbReference type="InterPro" id="IPR039024">
    <property type="entry name" value="RTC4"/>
</dbReference>
<dbReference type="EMBL" id="BPWL01000006">
    <property type="protein sequence ID" value="GJJ11106.1"/>
    <property type="molecule type" value="Genomic_DNA"/>
</dbReference>
<dbReference type="PANTHER" id="PTHR41391:SF1">
    <property type="entry name" value="RESTRICTION OF TELOMERE CAPPING PROTEIN 4"/>
    <property type="match status" value="1"/>
</dbReference>
<evidence type="ECO:0000256" key="5">
    <source>
        <dbReference type="ARBA" id="ARBA00015162"/>
    </source>
</evidence>
<name>A0AAV5AF25_9AGAM</name>